<dbReference type="InterPro" id="IPR011701">
    <property type="entry name" value="MFS"/>
</dbReference>
<evidence type="ECO:0000256" key="4">
    <source>
        <dbReference type="ARBA" id="ARBA00022475"/>
    </source>
</evidence>
<evidence type="ECO:0000256" key="2">
    <source>
        <dbReference type="ARBA" id="ARBA00008537"/>
    </source>
</evidence>
<feature type="transmembrane region" description="Helical" evidence="8">
    <location>
        <begin position="113"/>
        <end position="130"/>
    </location>
</feature>
<feature type="transmembrane region" description="Helical" evidence="8">
    <location>
        <begin position="326"/>
        <end position="346"/>
    </location>
</feature>
<comment type="caution">
    <text evidence="10">The sequence shown here is derived from an EMBL/GenBank/DDBJ whole genome shotgun (WGS) entry which is preliminary data.</text>
</comment>
<dbReference type="PANTHER" id="PTHR42718">
    <property type="entry name" value="MAJOR FACILITATOR SUPERFAMILY MULTIDRUG TRANSPORTER MFSC"/>
    <property type="match status" value="1"/>
</dbReference>
<feature type="transmembrane region" description="Helical" evidence="8">
    <location>
        <begin position="142"/>
        <end position="164"/>
    </location>
</feature>
<dbReference type="Gene3D" id="1.20.1250.20">
    <property type="entry name" value="MFS general substrate transporter like domains"/>
    <property type="match status" value="1"/>
</dbReference>
<keyword evidence="6 8" id="KW-1133">Transmembrane helix</keyword>
<sequence length="449" mass="46105">MNVPTYSPTQAWKALAALSLGFFLALLDQTAIAVALPTIARAHGVDYAAATWVATGYLLAVVVPLLATGRMGDRFGHRRVYVAGVAVFTLGAAGAALSASLAMMIAWRFVQGLGASLLIPQTVAVVNQVFPPERRGRAYGAWGVVGSAAAITGPLLGGVVVSALGWRGVFLVHIPVGIVAVILGLRWVPNLPVSAVPIDPLGVVLSLLGLGSIVLAAQEGPRHPWLWILAPVGLAALVFFALRQRRSDALVPLRLFAVRNYNVGMVTISAMGMFSAAGLIPLMAWLQDARGLDSASAGALATPMAITALLLGPTGGFLAERVSPAIMHGVGFTLLSVCFWAEAWIFQARASLWIVATVLVVIGVGQSCIWASNAAAALGEIPGEDMGAASGAYNAARQVGAVVGVASVGAVMTAFGTVGAVLLLAVVLAGAALLSLRFQRGHGPAQHAD</sequence>
<dbReference type="GO" id="GO:0022857">
    <property type="term" value="F:transmembrane transporter activity"/>
    <property type="evidence" value="ECO:0007669"/>
    <property type="project" value="InterPro"/>
</dbReference>
<dbReference type="InterPro" id="IPR020846">
    <property type="entry name" value="MFS_dom"/>
</dbReference>
<dbReference type="InterPro" id="IPR036259">
    <property type="entry name" value="MFS_trans_sf"/>
</dbReference>
<evidence type="ECO:0000313" key="10">
    <source>
        <dbReference type="EMBL" id="TNL99773.1"/>
    </source>
</evidence>
<dbReference type="RefSeq" id="WP_139464689.1">
    <property type="nucleotide sequence ID" value="NZ_VDHJ01000002.1"/>
</dbReference>
<keyword evidence="11" id="KW-1185">Reference proteome</keyword>
<name>A0A5C4U678_9CORY</name>
<evidence type="ECO:0000256" key="7">
    <source>
        <dbReference type="ARBA" id="ARBA00023136"/>
    </source>
</evidence>
<proteinExistence type="inferred from homology"/>
<comment type="subcellular location">
    <subcellularLocation>
        <location evidence="1">Cell membrane</location>
        <topology evidence="1">Multi-pass membrane protein</topology>
    </subcellularLocation>
</comment>
<feature type="transmembrane region" description="Helical" evidence="8">
    <location>
        <begin position="170"/>
        <end position="188"/>
    </location>
</feature>
<evidence type="ECO:0000259" key="9">
    <source>
        <dbReference type="PROSITE" id="PS50850"/>
    </source>
</evidence>
<comment type="similarity">
    <text evidence="2">Belongs to the major facilitator superfamily. EmrB family.</text>
</comment>
<evidence type="ECO:0000256" key="3">
    <source>
        <dbReference type="ARBA" id="ARBA00022448"/>
    </source>
</evidence>
<accession>A0A5C4U678</accession>
<dbReference type="NCBIfam" id="TIGR00711">
    <property type="entry name" value="efflux_EmrB"/>
    <property type="match status" value="1"/>
</dbReference>
<keyword evidence="3" id="KW-0813">Transport</keyword>
<keyword evidence="5 8" id="KW-0812">Transmembrane</keyword>
<dbReference type="PANTHER" id="PTHR42718:SF9">
    <property type="entry name" value="MAJOR FACILITATOR SUPERFAMILY MULTIDRUG TRANSPORTER MFSC"/>
    <property type="match status" value="1"/>
</dbReference>
<keyword evidence="7 8" id="KW-0472">Membrane</keyword>
<dbReference type="PRINTS" id="PR01036">
    <property type="entry name" value="TCRTETB"/>
</dbReference>
<keyword evidence="4" id="KW-1003">Cell membrane</keyword>
<feature type="domain" description="Major facilitator superfamily (MFS) profile" evidence="9">
    <location>
        <begin position="14"/>
        <end position="443"/>
    </location>
</feature>
<dbReference type="GO" id="GO:0005886">
    <property type="term" value="C:plasma membrane"/>
    <property type="evidence" value="ECO:0007669"/>
    <property type="project" value="UniProtKB-SubCell"/>
</dbReference>
<feature type="transmembrane region" description="Helical" evidence="8">
    <location>
        <begin position="200"/>
        <end position="218"/>
    </location>
</feature>
<feature type="transmembrane region" description="Helical" evidence="8">
    <location>
        <begin position="49"/>
        <end position="68"/>
    </location>
</feature>
<dbReference type="OrthoDB" id="7375466at2"/>
<dbReference type="AlphaFoldDB" id="A0A5C4U678"/>
<reference evidence="10 11" key="1">
    <citation type="submission" date="2019-06" db="EMBL/GenBank/DDBJ databases">
        <authorList>
            <person name="Li J."/>
        </authorList>
    </citation>
    <scope>NUCLEOTIDE SEQUENCE [LARGE SCALE GENOMIC DNA]</scope>
    <source>
        <strain evidence="10 11">LMG 28165</strain>
    </source>
</reference>
<dbReference type="EMBL" id="VDHJ01000002">
    <property type="protein sequence ID" value="TNL99773.1"/>
    <property type="molecule type" value="Genomic_DNA"/>
</dbReference>
<feature type="transmembrane region" description="Helical" evidence="8">
    <location>
        <begin position="80"/>
        <end position="107"/>
    </location>
</feature>
<evidence type="ECO:0000256" key="8">
    <source>
        <dbReference type="SAM" id="Phobius"/>
    </source>
</evidence>
<protein>
    <submittedName>
        <fullName evidence="10">DHA2 family efflux MFS transporter permease subunit</fullName>
    </submittedName>
</protein>
<dbReference type="Gene3D" id="1.20.1720.10">
    <property type="entry name" value="Multidrug resistance protein D"/>
    <property type="match status" value="1"/>
</dbReference>
<dbReference type="Proteomes" id="UP000312032">
    <property type="component" value="Unassembled WGS sequence"/>
</dbReference>
<feature type="transmembrane region" description="Helical" evidence="8">
    <location>
        <begin position="224"/>
        <end position="242"/>
    </location>
</feature>
<evidence type="ECO:0000256" key="5">
    <source>
        <dbReference type="ARBA" id="ARBA00022692"/>
    </source>
</evidence>
<feature type="transmembrane region" description="Helical" evidence="8">
    <location>
        <begin position="399"/>
        <end position="432"/>
    </location>
</feature>
<gene>
    <name evidence="10" type="ORF">FHE74_01670</name>
</gene>
<dbReference type="InterPro" id="IPR004638">
    <property type="entry name" value="EmrB-like"/>
</dbReference>
<dbReference type="PROSITE" id="PS50850">
    <property type="entry name" value="MFS"/>
    <property type="match status" value="1"/>
</dbReference>
<evidence type="ECO:0000256" key="6">
    <source>
        <dbReference type="ARBA" id="ARBA00022989"/>
    </source>
</evidence>
<evidence type="ECO:0000313" key="11">
    <source>
        <dbReference type="Proteomes" id="UP000312032"/>
    </source>
</evidence>
<evidence type="ECO:0000256" key="1">
    <source>
        <dbReference type="ARBA" id="ARBA00004651"/>
    </source>
</evidence>
<feature type="transmembrane region" description="Helical" evidence="8">
    <location>
        <begin position="352"/>
        <end position="378"/>
    </location>
</feature>
<feature type="transmembrane region" description="Helical" evidence="8">
    <location>
        <begin position="263"/>
        <end position="286"/>
    </location>
</feature>
<organism evidence="10 11">
    <name type="scientific">Corynebacterium tapiri</name>
    <dbReference type="NCBI Taxonomy" id="1448266"/>
    <lineage>
        <taxon>Bacteria</taxon>
        <taxon>Bacillati</taxon>
        <taxon>Actinomycetota</taxon>
        <taxon>Actinomycetes</taxon>
        <taxon>Mycobacteriales</taxon>
        <taxon>Corynebacteriaceae</taxon>
        <taxon>Corynebacterium</taxon>
    </lineage>
</organism>
<dbReference type="Pfam" id="PF07690">
    <property type="entry name" value="MFS_1"/>
    <property type="match status" value="1"/>
</dbReference>
<dbReference type="SUPFAM" id="SSF103473">
    <property type="entry name" value="MFS general substrate transporter"/>
    <property type="match status" value="1"/>
</dbReference>